<organism evidence="2 3">
    <name type="scientific">Armillaria solidipes</name>
    <dbReference type="NCBI Taxonomy" id="1076256"/>
    <lineage>
        <taxon>Eukaryota</taxon>
        <taxon>Fungi</taxon>
        <taxon>Dikarya</taxon>
        <taxon>Basidiomycota</taxon>
        <taxon>Agaricomycotina</taxon>
        <taxon>Agaricomycetes</taxon>
        <taxon>Agaricomycetidae</taxon>
        <taxon>Agaricales</taxon>
        <taxon>Marasmiineae</taxon>
        <taxon>Physalacriaceae</taxon>
        <taxon>Armillaria</taxon>
    </lineage>
</organism>
<evidence type="ECO:0000313" key="2">
    <source>
        <dbReference type="EMBL" id="PBK67864.1"/>
    </source>
</evidence>
<accession>A0A2H3BG23</accession>
<name>A0A2H3BG23_9AGAR</name>
<dbReference type="EMBL" id="KZ293435">
    <property type="protein sequence ID" value="PBK67864.1"/>
    <property type="molecule type" value="Genomic_DNA"/>
</dbReference>
<keyword evidence="3" id="KW-1185">Reference proteome</keyword>
<sequence length="175" mass="19145">MPFLTRDSKRSTSTSSAAIEDLSTRKGLVYEHGRSLSHLGIMPHPSSDNSRSDPADSEGRIVVKGVRDASCACTKCVNQGQGSRIDPEEIHGLRKHVAPSEASAKWFSWNINHPLRQVSRRTSCLRQKKTWKTDARSVAYDATCGWRMSAIQVNAVVAAKLVQTAANPSLSTINV</sequence>
<feature type="region of interest" description="Disordered" evidence="1">
    <location>
        <begin position="38"/>
        <end position="57"/>
    </location>
</feature>
<evidence type="ECO:0000313" key="3">
    <source>
        <dbReference type="Proteomes" id="UP000218334"/>
    </source>
</evidence>
<proteinExistence type="predicted"/>
<dbReference type="AlphaFoldDB" id="A0A2H3BG23"/>
<dbReference type="Proteomes" id="UP000218334">
    <property type="component" value="Unassembled WGS sequence"/>
</dbReference>
<protein>
    <submittedName>
        <fullName evidence="2">Uncharacterized protein</fullName>
    </submittedName>
</protein>
<evidence type="ECO:0000256" key="1">
    <source>
        <dbReference type="SAM" id="MobiDB-lite"/>
    </source>
</evidence>
<reference evidence="3" key="1">
    <citation type="journal article" date="2017" name="Nat. Ecol. Evol.">
        <title>Genome expansion and lineage-specific genetic innovations in the forest pathogenic fungi Armillaria.</title>
        <authorList>
            <person name="Sipos G."/>
            <person name="Prasanna A.N."/>
            <person name="Walter M.C."/>
            <person name="O'Connor E."/>
            <person name="Balint B."/>
            <person name="Krizsan K."/>
            <person name="Kiss B."/>
            <person name="Hess J."/>
            <person name="Varga T."/>
            <person name="Slot J."/>
            <person name="Riley R."/>
            <person name="Boka B."/>
            <person name="Rigling D."/>
            <person name="Barry K."/>
            <person name="Lee J."/>
            <person name="Mihaltcheva S."/>
            <person name="LaButti K."/>
            <person name="Lipzen A."/>
            <person name="Waldron R."/>
            <person name="Moloney N.M."/>
            <person name="Sperisen C."/>
            <person name="Kredics L."/>
            <person name="Vagvoelgyi C."/>
            <person name="Patrignani A."/>
            <person name="Fitzpatrick D."/>
            <person name="Nagy I."/>
            <person name="Doyle S."/>
            <person name="Anderson J.B."/>
            <person name="Grigoriev I.V."/>
            <person name="Gueldener U."/>
            <person name="Muensterkoetter M."/>
            <person name="Nagy L.G."/>
        </authorList>
    </citation>
    <scope>NUCLEOTIDE SEQUENCE [LARGE SCALE GENOMIC DNA]</scope>
    <source>
        <strain evidence="3">28-4</strain>
    </source>
</reference>
<gene>
    <name evidence="2" type="ORF">ARMSODRAFT_976596</name>
</gene>